<keyword evidence="2" id="KW-1185">Reference proteome</keyword>
<name>A0A4Y2UIJ4_ARAVE</name>
<evidence type="ECO:0008006" key="3">
    <source>
        <dbReference type="Google" id="ProtNLM"/>
    </source>
</evidence>
<comment type="caution">
    <text evidence="1">The sequence shown here is derived from an EMBL/GenBank/DDBJ whole genome shotgun (WGS) entry which is preliminary data.</text>
</comment>
<sequence length="190" mass="21453">MDGCESASELSKKISAGDALDWIKTSWKKIGQEVIIKCFVSCGISNREVERKVDLFDESTAEDQLAELSKLDGIEYDPESFQHEAAVECFDDYSADWEECLLVNESAEGSNSVSDEEFSNTVCNRQRAKLSTQGKTLGKIDELIRNSDAMTNELVINLLFKLKTELERIVDSEKSKNLKQSQIVSFFRKM</sequence>
<reference evidence="1 2" key="1">
    <citation type="journal article" date="2019" name="Sci. Rep.">
        <title>Orb-weaving spider Araneus ventricosus genome elucidates the spidroin gene catalogue.</title>
        <authorList>
            <person name="Kono N."/>
            <person name="Nakamura H."/>
            <person name="Ohtoshi R."/>
            <person name="Moran D.A.P."/>
            <person name="Shinohara A."/>
            <person name="Yoshida Y."/>
            <person name="Fujiwara M."/>
            <person name="Mori M."/>
            <person name="Tomita M."/>
            <person name="Arakawa K."/>
        </authorList>
    </citation>
    <scope>NUCLEOTIDE SEQUENCE [LARGE SCALE GENOMIC DNA]</scope>
</reference>
<dbReference type="AlphaFoldDB" id="A0A4Y2UIJ4"/>
<proteinExistence type="predicted"/>
<dbReference type="EMBL" id="BGPR01036644">
    <property type="protein sequence ID" value="GBO11951.1"/>
    <property type="molecule type" value="Genomic_DNA"/>
</dbReference>
<evidence type="ECO:0000313" key="2">
    <source>
        <dbReference type="Proteomes" id="UP000499080"/>
    </source>
</evidence>
<dbReference type="Proteomes" id="UP000499080">
    <property type="component" value="Unassembled WGS sequence"/>
</dbReference>
<gene>
    <name evidence="1" type="ORF">AVEN_31571_1</name>
</gene>
<evidence type="ECO:0000313" key="1">
    <source>
        <dbReference type="EMBL" id="GBO11951.1"/>
    </source>
</evidence>
<protein>
    <recommendedName>
        <fullName evidence="3">DDE-1 domain-containing protein</fullName>
    </recommendedName>
</protein>
<accession>A0A4Y2UIJ4</accession>
<organism evidence="1 2">
    <name type="scientific">Araneus ventricosus</name>
    <name type="common">Orbweaver spider</name>
    <name type="synonym">Epeira ventricosa</name>
    <dbReference type="NCBI Taxonomy" id="182803"/>
    <lineage>
        <taxon>Eukaryota</taxon>
        <taxon>Metazoa</taxon>
        <taxon>Ecdysozoa</taxon>
        <taxon>Arthropoda</taxon>
        <taxon>Chelicerata</taxon>
        <taxon>Arachnida</taxon>
        <taxon>Araneae</taxon>
        <taxon>Araneomorphae</taxon>
        <taxon>Entelegynae</taxon>
        <taxon>Araneoidea</taxon>
        <taxon>Araneidae</taxon>
        <taxon>Araneus</taxon>
    </lineage>
</organism>